<evidence type="ECO:0000256" key="6">
    <source>
        <dbReference type="SAM" id="MobiDB-lite"/>
    </source>
</evidence>
<feature type="transmembrane region" description="Helical" evidence="7">
    <location>
        <begin position="13"/>
        <end position="34"/>
    </location>
</feature>
<evidence type="ECO:0000256" key="5">
    <source>
        <dbReference type="ARBA" id="ARBA00038359"/>
    </source>
</evidence>
<dbReference type="GO" id="GO:0016020">
    <property type="term" value="C:membrane"/>
    <property type="evidence" value="ECO:0007669"/>
    <property type="project" value="UniProtKB-SubCell"/>
</dbReference>
<proteinExistence type="inferred from homology"/>
<feature type="region of interest" description="Disordered" evidence="6">
    <location>
        <begin position="342"/>
        <end position="368"/>
    </location>
</feature>
<dbReference type="Proteomes" id="UP000799778">
    <property type="component" value="Unassembled WGS sequence"/>
</dbReference>
<evidence type="ECO:0000313" key="10">
    <source>
        <dbReference type="Proteomes" id="UP000799778"/>
    </source>
</evidence>
<evidence type="ECO:0000256" key="2">
    <source>
        <dbReference type="ARBA" id="ARBA00022692"/>
    </source>
</evidence>
<protein>
    <recommendedName>
        <fullName evidence="8">Rhodopsin domain-containing protein</fullName>
    </recommendedName>
</protein>
<feature type="domain" description="Rhodopsin" evidence="8">
    <location>
        <begin position="31"/>
        <end position="303"/>
    </location>
</feature>
<dbReference type="GeneID" id="54284037"/>
<evidence type="ECO:0000256" key="7">
    <source>
        <dbReference type="SAM" id="Phobius"/>
    </source>
</evidence>
<dbReference type="OrthoDB" id="5393606at2759"/>
<dbReference type="PANTHER" id="PTHR33048:SF157">
    <property type="entry name" value="INTEGRAL MEMBRANE PROTEIN"/>
    <property type="match status" value="1"/>
</dbReference>
<keyword evidence="3 7" id="KW-1133">Transmembrane helix</keyword>
<keyword evidence="2 7" id="KW-0812">Transmembrane</keyword>
<feature type="transmembrane region" description="Helical" evidence="7">
    <location>
        <begin position="273"/>
        <end position="295"/>
    </location>
</feature>
<evidence type="ECO:0000256" key="3">
    <source>
        <dbReference type="ARBA" id="ARBA00022989"/>
    </source>
</evidence>
<evidence type="ECO:0000256" key="1">
    <source>
        <dbReference type="ARBA" id="ARBA00004141"/>
    </source>
</evidence>
<feature type="transmembrane region" description="Helical" evidence="7">
    <location>
        <begin position="236"/>
        <end position="261"/>
    </location>
</feature>
<dbReference type="AlphaFoldDB" id="A0A6A5Y869"/>
<dbReference type="RefSeq" id="XP_033389845.1">
    <property type="nucleotide sequence ID" value="XM_033526640.1"/>
</dbReference>
<feature type="transmembrane region" description="Helical" evidence="7">
    <location>
        <begin position="200"/>
        <end position="224"/>
    </location>
</feature>
<name>A0A6A5Y869_9PLEO</name>
<dbReference type="EMBL" id="ML978066">
    <property type="protein sequence ID" value="KAF2021506.1"/>
    <property type="molecule type" value="Genomic_DNA"/>
</dbReference>
<accession>A0A6A5Y869</accession>
<feature type="compositionally biased region" description="Basic and acidic residues" evidence="6">
    <location>
        <begin position="345"/>
        <end position="367"/>
    </location>
</feature>
<feature type="transmembrane region" description="Helical" evidence="7">
    <location>
        <begin position="155"/>
        <end position="180"/>
    </location>
</feature>
<dbReference type="Pfam" id="PF20684">
    <property type="entry name" value="Fung_rhodopsin"/>
    <property type="match status" value="1"/>
</dbReference>
<dbReference type="InterPro" id="IPR049326">
    <property type="entry name" value="Rhodopsin_dom_fungi"/>
</dbReference>
<reference evidence="9" key="1">
    <citation type="journal article" date="2020" name="Stud. Mycol.">
        <title>101 Dothideomycetes genomes: a test case for predicting lifestyles and emergence of pathogens.</title>
        <authorList>
            <person name="Haridas S."/>
            <person name="Albert R."/>
            <person name="Binder M."/>
            <person name="Bloem J."/>
            <person name="Labutti K."/>
            <person name="Salamov A."/>
            <person name="Andreopoulos B."/>
            <person name="Baker S."/>
            <person name="Barry K."/>
            <person name="Bills G."/>
            <person name="Bluhm B."/>
            <person name="Cannon C."/>
            <person name="Castanera R."/>
            <person name="Culley D."/>
            <person name="Daum C."/>
            <person name="Ezra D."/>
            <person name="Gonzalez J."/>
            <person name="Henrissat B."/>
            <person name="Kuo A."/>
            <person name="Liang C."/>
            <person name="Lipzen A."/>
            <person name="Lutzoni F."/>
            <person name="Magnuson J."/>
            <person name="Mondo S."/>
            <person name="Nolan M."/>
            <person name="Ohm R."/>
            <person name="Pangilinan J."/>
            <person name="Park H.-J."/>
            <person name="Ramirez L."/>
            <person name="Alfaro M."/>
            <person name="Sun H."/>
            <person name="Tritt A."/>
            <person name="Yoshinaga Y."/>
            <person name="Zwiers L.-H."/>
            <person name="Turgeon B."/>
            <person name="Goodwin S."/>
            <person name="Spatafora J."/>
            <person name="Crous P."/>
            <person name="Grigoriev I."/>
        </authorList>
    </citation>
    <scope>NUCLEOTIDE SEQUENCE</scope>
    <source>
        <strain evidence="9">CBS 175.79</strain>
    </source>
</reference>
<evidence type="ECO:0000259" key="8">
    <source>
        <dbReference type="Pfam" id="PF20684"/>
    </source>
</evidence>
<keyword evidence="4 7" id="KW-0472">Membrane</keyword>
<sequence length="384" mass="43470">MGGMLMATQSPKIILPVTIVLAILNVVAVGLRFLARRRKKQKVMVDDWLTVPAMLLNIGLAVVLIHGVAMHVFGYATALPKEFYDIPEKRDLLLPRTTWEEFNSKMVIAKRDEWVFFLLSIPALGLTKLSILFFYQRIFVIARRDYKDVVNVCIWAMIAIVVMWTIAFWFRYLFACGVHFDTWWMNSMMIMFECGDFNKILNALAISDFACDLVILLLPLPGVWKLHMPVTSKIAMSFVFALGSFAVVASVIRMIWCLWQATQNDNLDLDVTLLVTTFLFWNYLEVTVGLLAACIPTLRSLINTYSLDSALNSARNKLNIPSLSSFLGFSRGDKNASTASLDALASDKDIPPKTPPKDWYSEAESSKSVDISAEYYKYHEARSV</sequence>
<comment type="similarity">
    <text evidence="5">Belongs to the SAT4 family.</text>
</comment>
<organism evidence="9 10">
    <name type="scientific">Aaosphaeria arxii CBS 175.79</name>
    <dbReference type="NCBI Taxonomy" id="1450172"/>
    <lineage>
        <taxon>Eukaryota</taxon>
        <taxon>Fungi</taxon>
        <taxon>Dikarya</taxon>
        <taxon>Ascomycota</taxon>
        <taxon>Pezizomycotina</taxon>
        <taxon>Dothideomycetes</taxon>
        <taxon>Pleosporomycetidae</taxon>
        <taxon>Pleosporales</taxon>
        <taxon>Pleosporales incertae sedis</taxon>
        <taxon>Aaosphaeria</taxon>
    </lineage>
</organism>
<evidence type="ECO:0000313" key="9">
    <source>
        <dbReference type="EMBL" id="KAF2021506.1"/>
    </source>
</evidence>
<evidence type="ECO:0000256" key="4">
    <source>
        <dbReference type="ARBA" id="ARBA00023136"/>
    </source>
</evidence>
<feature type="transmembrane region" description="Helical" evidence="7">
    <location>
        <begin position="55"/>
        <end position="76"/>
    </location>
</feature>
<dbReference type="InterPro" id="IPR052337">
    <property type="entry name" value="SAT4-like"/>
</dbReference>
<dbReference type="PANTHER" id="PTHR33048">
    <property type="entry name" value="PTH11-LIKE INTEGRAL MEMBRANE PROTEIN (AFU_ORTHOLOGUE AFUA_5G11245)"/>
    <property type="match status" value="1"/>
</dbReference>
<keyword evidence="10" id="KW-1185">Reference proteome</keyword>
<gene>
    <name evidence="9" type="ORF">BU24DRAFT_417145</name>
</gene>
<comment type="subcellular location">
    <subcellularLocation>
        <location evidence="1">Membrane</location>
        <topology evidence="1">Multi-pass membrane protein</topology>
    </subcellularLocation>
</comment>
<feature type="transmembrane region" description="Helical" evidence="7">
    <location>
        <begin position="114"/>
        <end position="135"/>
    </location>
</feature>